<evidence type="ECO:0000256" key="2">
    <source>
        <dbReference type="SAM" id="MobiDB-lite"/>
    </source>
</evidence>
<dbReference type="AlphaFoldDB" id="A0A6A5TRH3"/>
<gene>
    <name evidence="3" type="ORF">CC80DRAFT_493699</name>
</gene>
<name>A0A6A5TRH3_9PLEO</name>
<feature type="region of interest" description="Disordered" evidence="2">
    <location>
        <begin position="256"/>
        <end position="299"/>
    </location>
</feature>
<organism evidence="3 4">
    <name type="scientific">Byssothecium circinans</name>
    <dbReference type="NCBI Taxonomy" id="147558"/>
    <lineage>
        <taxon>Eukaryota</taxon>
        <taxon>Fungi</taxon>
        <taxon>Dikarya</taxon>
        <taxon>Ascomycota</taxon>
        <taxon>Pezizomycotina</taxon>
        <taxon>Dothideomycetes</taxon>
        <taxon>Pleosporomycetidae</taxon>
        <taxon>Pleosporales</taxon>
        <taxon>Massarineae</taxon>
        <taxon>Massarinaceae</taxon>
        <taxon>Byssothecium</taxon>
    </lineage>
</organism>
<keyword evidence="1" id="KW-0175">Coiled coil</keyword>
<accession>A0A6A5TRH3</accession>
<feature type="region of interest" description="Disordered" evidence="2">
    <location>
        <begin position="1"/>
        <end position="36"/>
    </location>
</feature>
<feature type="region of interest" description="Disordered" evidence="2">
    <location>
        <begin position="547"/>
        <end position="579"/>
    </location>
</feature>
<feature type="compositionally biased region" description="Basic and acidic residues" evidence="2">
    <location>
        <begin position="261"/>
        <end position="299"/>
    </location>
</feature>
<reference evidence="3" key="1">
    <citation type="journal article" date="2020" name="Stud. Mycol.">
        <title>101 Dothideomycetes genomes: a test case for predicting lifestyles and emergence of pathogens.</title>
        <authorList>
            <person name="Haridas S."/>
            <person name="Albert R."/>
            <person name="Binder M."/>
            <person name="Bloem J."/>
            <person name="Labutti K."/>
            <person name="Salamov A."/>
            <person name="Andreopoulos B."/>
            <person name="Baker S."/>
            <person name="Barry K."/>
            <person name="Bills G."/>
            <person name="Bluhm B."/>
            <person name="Cannon C."/>
            <person name="Castanera R."/>
            <person name="Culley D."/>
            <person name="Daum C."/>
            <person name="Ezra D."/>
            <person name="Gonzalez J."/>
            <person name="Henrissat B."/>
            <person name="Kuo A."/>
            <person name="Liang C."/>
            <person name="Lipzen A."/>
            <person name="Lutzoni F."/>
            <person name="Magnuson J."/>
            <person name="Mondo S."/>
            <person name="Nolan M."/>
            <person name="Ohm R."/>
            <person name="Pangilinan J."/>
            <person name="Park H.-J."/>
            <person name="Ramirez L."/>
            <person name="Alfaro M."/>
            <person name="Sun H."/>
            <person name="Tritt A."/>
            <person name="Yoshinaga Y."/>
            <person name="Zwiers L.-H."/>
            <person name="Turgeon B."/>
            <person name="Goodwin S."/>
            <person name="Spatafora J."/>
            <person name="Crous P."/>
            <person name="Grigoriev I."/>
        </authorList>
    </citation>
    <scope>NUCLEOTIDE SEQUENCE</scope>
    <source>
        <strain evidence="3">CBS 675.92</strain>
    </source>
</reference>
<evidence type="ECO:0000256" key="1">
    <source>
        <dbReference type="SAM" id="Coils"/>
    </source>
</evidence>
<dbReference type="EMBL" id="ML976998">
    <property type="protein sequence ID" value="KAF1954560.1"/>
    <property type="molecule type" value="Genomic_DNA"/>
</dbReference>
<feature type="coiled-coil region" evidence="1">
    <location>
        <begin position="355"/>
        <end position="427"/>
    </location>
</feature>
<feature type="compositionally biased region" description="Low complexity" evidence="2">
    <location>
        <begin position="1"/>
        <end position="13"/>
    </location>
</feature>
<feature type="compositionally biased region" description="Basic and acidic residues" evidence="2">
    <location>
        <begin position="567"/>
        <end position="579"/>
    </location>
</feature>
<feature type="compositionally biased region" description="Basic and acidic residues" evidence="2">
    <location>
        <begin position="547"/>
        <end position="558"/>
    </location>
</feature>
<sequence length="579" mass="65942">MAPKPTARGTATRGRGRGRGGTTSTSKKKGDKPIPDWYSSTLAKWDGYAMEAEDNKAFYAEKARLEAEADLTYERYVELRALHTEHGPQMSAAGFQMNLDTIKEFNNLHKKTFELAVKEGQRVVEVTEELEEVLRKYQEWSEQDDDLLPVRLAVIETSNKVRETLARVLKGEFGTFISQDTPESLKKELQKRNELQEKQAEILTSTIGEMQKLLASAPEDSVRVKDYTSVVEWQKQVVDRLNALEIEHAALQSTKQSLATENDRLRSEVERLNKEVDRERGEKEKARTELQAERQAKDNLLESERQARAKLQDEFNSLRDNQLTLSSSKAITSAELQSLRETTSAEIKTLREISNAELKTLRSTTDAELETLRQKISDLTTQRDQSVDKANTLMSENAKKDVDLRELEVLRKAKSEVDKRNEDLHKNHDADRSHIQNLIQQVGAIKLELAAANSAKSLADAKRESAELRQSQAEKERIEADHKIRQLQEDLEGKIIELQIAHEEGAQHADTSAVLLQKLDNEADAHQSTTGQLDAAVEFMHWDLERQEREARGEPDLEKDVEDIQDPELKEMLRKAMED</sequence>
<keyword evidence="4" id="KW-1185">Reference proteome</keyword>
<protein>
    <submittedName>
        <fullName evidence="3">Uncharacterized protein</fullName>
    </submittedName>
</protein>
<proteinExistence type="predicted"/>
<feature type="coiled-coil region" evidence="1">
    <location>
        <begin position="458"/>
        <end position="504"/>
    </location>
</feature>
<evidence type="ECO:0000313" key="4">
    <source>
        <dbReference type="Proteomes" id="UP000800035"/>
    </source>
</evidence>
<dbReference type="Proteomes" id="UP000800035">
    <property type="component" value="Unassembled WGS sequence"/>
</dbReference>
<dbReference type="OrthoDB" id="10671161at2759"/>
<evidence type="ECO:0000313" key="3">
    <source>
        <dbReference type="EMBL" id="KAF1954560.1"/>
    </source>
</evidence>